<dbReference type="EMBL" id="AP024484">
    <property type="protein sequence ID" value="BCS85767.1"/>
    <property type="molecule type" value="Genomic_DNA"/>
</dbReference>
<dbReference type="RefSeq" id="WP_207153395.1">
    <property type="nucleotide sequence ID" value="NZ_AP024484.1"/>
</dbReference>
<evidence type="ECO:0000256" key="1">
    <source>
        <dbReference type="SAM" id="SignalP"/>
    </source>
</evidence>
<evidence type="ECO:0008006" key="4">
    <source>
        <dbReference type="Google" id="ProtNLM"/>
    </source>
</evidence>
<reference evidence="2 3" key="1">
    <citation type="journal article" date="2022" name="Int. J. Syst. Evol. Microbiol.">
        <title>Prevotella herbatica sp. nov., a plant polysaccharide-decomposing anaerobic bacterium isolated from a methanogenic reactor.</title>
        <authorList>
            <person name="Uek A."/>
            <person name="Tonouchi A."/>
            <person name="Kaku N."/>
            <person name="Ueki K."/>
        </authorList>
    </citation>
    <scope>NUCLEOTIDE SEQUENCE [LARGE SCALE GENOMIC DNA]</scope>
    <source>
        <strain evidence="2 3">WR041</strain>
    </source>
</reference>
<feature type="chain" id="PRO_5045115188" description="DUF2271 domain-containing protein" evidence="1">
    <location>
        <begin position="22"/>
        <end position="241"/>
    </location>
</feature>
<proteinExistence type="predicted"/>
<name>A0ABN6EIJ5_9BACT</name>
<evidence type="ECO:0000313" key="2">
    <source>
        <dbReference type="EMBL" id="BCS85767.1"/>
    </source>
</evidence>
<protein>
    <recommendedName>
        <fullName evidence="4">DUF2271 domain-containing protein</fullName>
    </recommendedName>
</protein>
<feature type="signal peptide" evidence="1">
    <location>
        <begin position="1"/>
        <end position="21"/>
    </location>
</feature>
<evidence type="ECO:0000313" key="3">
    <source>
        <dbReference type="Proteomes" id="UP001319045"/>
    </source>
</evidence>
<dbReference type="Proteomes" id="UP001319045">
    <property type="component" value="Chromosome"/>
</dbReference>
<accession>A0ABN6EIJ5</accession>
<keyword evidence="1" id="KW-0732">Signal</keyword>
<gene>
    <name evidence="2" type="ORF">prwr041_16600</name>
</gene>
<keyword evidence="3" id="KW-1185">Reference proteome</keyword>
<sequence>MKKMVLISSLLLLISSFWSCNKDLVEYSQGDIKVKIVEGDNWLHDFPLFLGINKKNPPQVAIWIEDPDGNYLTTVYASYKIAHQAWQNAKGNRRKEALPCWCYARGVKYADGLYLPTKDQPLTDAMSGATPRRGFDVKITPNSNLKKFIVMVELNHSIDFNDSYPKNAKEGDPNYSGGKEGSGQPALVYEAMVDLTTGQKTFNAQLIGHSSPDGTSGTIYKDMSGITTALKIVKQITVTVQ</sequence>
<organism evidence="2 3">
    <name type="scientific">Prevotella herbatica</name>
    <dbReference type="NCBI Taxonomy" id="2801997"/>
    <lineage>
        <taxon>Bacteria</taxon>
        <taxon>Pseudomonadati</taxon>
        <taxon>Bacteroidota</taxon>
        <taxon>Bacteroidia</taxon>
        <taxon>Bacteroidales</taxon>
        <taxon>Prevotellaceae</taxon>
        <taxon>Prevotella</taxon>
    </lineage>
</organism>